<keyword evidence="1" id="KW-0479">Metal-binding</keyword>
<dbReference type="EMBL" id="JALJOT010000012">
    <property type="protein sequence ID" value="KAK9904821.1"/>
    <property type="molecule type" value="Genomic_DNA"/>
</dbReference>
<comment type="caution">
    <text evidence="3">The sequence shown here is derived from an EMBL/GenBank/DDBJ whole genome shotgun (WGS) entry which is preliminary data.</text>
</comment>
<evidence type="ECO:0000256" key="1">
    <source>
        <dbReference type="ARBA" id="ARBA00022723"/>
    </source>
</evidence>
<sequence>MSPKTMSAAVSPTENDVAVVLVDHGSKRAEANEMLEEFAALYRNLSSRQRVEIAHMELAEPSIGTAVARCVSDGFKKVVIAPYFLSRGRHITSDIPALVAEAQKAHPGVECVIAEPIGIDPLMAQVIENRVAGALQSA</sequence>
<dbReference type="InterPro" id="IPR050963">
    <property type="entry name" value="Sirohydro_Cobaltochel/CbiX"/>
</dbReference>
<protein>
    <recommendedName>
        <fullName evidence="5">Sirohydrochlorin cobaltochelatase</fullName>
    </recommendedName>
</protein>
<dbReference type="Proteomes" id="UP001491310">
    <property type="component" value="Unassembled WGS sequence"/>
</dbReference>
<dbReference type="InterPro" id="IPR002762">
    <property type="entry name" value="CbiX-like"/>
</dbReference>
<keyword evidence="4" id="KW-1185">Reference proteome</keyword>
<organism evidence="3 4">
    <name type="scientific">Coccomyxa subellipsoidea</name>
    <dbReference type="NCBI Taxonomy" id="248742"/>
    <lineage>
        <taxon>Eukaryota</taxon>
        <taxon>Viridiplantae</taxon>
        <taxon>Chlorophyta</taxon>
        <taxon>core chlorophytes</taxon>
        <taxon>Trebouxiophyceae</taxon>
        <taxon>Trebouxiophyceae incertae sedis</taxon>
        <taxon>Coccomyxaceae</taxon>
        <taxon>Coccomyxa</taxon>
    </lineage>
</organism>
<evidence type="ECO:0000256" key="2">
    <source>
        <dbReference type="ARBA" id="ARBA00023239"/>
    </source>
</evidence>
<dbReference type="Pfam" id="PF01903">
    <property type="entry name" value="CbiX"/>
    <property type="match status" value="1"/>
</dbReference>
<dbReference type="PANTHER" id="PTHR33542">
    <property type="entry name" value="SIROHYDROCHLORIN FERROCHELATASE, CHLOROPLASTIC"/>
    <property type="match status" value="1"/>
</dbReference>
<name>A0ABR2YH64_9CHLO</name>
<dbReference type="SUPFAM" id="SSF53800">
    <property type="entry name" value="Chelatase"/>
    <property type="match status" value="1"/>
</dbReference>
<evidence type="ECO:0000313" key="3">
    <source>
        <dbReference type="EMBL" id="KAK9904821.1"/>
    </source>
</evidence>
<dbReference type="PANTHER" id="PTHR33542:SF3">
    <property type="entry name" value="SIROHYDROCHLORIN FERROCHELATASE, CHLOROPLASTIC"/>
    <property type="match status" value="1"/>
</dbReference>
<dbReference type="CDD" id="cd03416">
    <property type="entry name" value="CbiX_SirB_N"/>
    <property type="match status" value="1"/>
</dbReference>
<dbReference type="Gene3D" id="3.40.50.1400">
    <property type="match status" value="1"/>
</dbReference>
<proteinExistence type="predicted"/>
<gene>
    <name evidence="3" type="ORF">WJX75_003200</name>
</gene>
<keyword evidence="2" id="KW-0456">Lyase</keyword>
<reference evidence="3 4" key="1">
    <citation type="journal article" date="2024" name="Nat. Commun.">
        <title>Phylogenomics reveals the evolutionary origins of lichenization in chlorophyte algae.</title>
        <authorList>
            <person name="Puginier C."/>
            <person name="Libourel C."/>
            <person name="Otte J."/>
            <person name="Skaloud P."/>
            <person name="Haon M."/>
            <person name="Grisel S."/>
            <person name="Petersen M."/>
            <person name="Berrin J.G."/>
            <person name="Delaux P.M."/>
            <person name="Dal Grande F."/>
            <person name="Keller J."/>
        </authorList>
    </citation>
    <scope>NUCLEOTIDE SEQUENCE [LARGE SCALE GENOMIC DNA]</scope>
    <source>
        <strain evidence="3 4">SAG 216-7</strain>
    </source>
</reference>
<accession>A0ABR2YH64</accession>
<evidence type="ECO:0000313" key="4">
    <source>
        <dbReference type="Proteomes" id="UP001491310"/>
    </source>
</evidence>
<evidence type="ECO:0008006" key="5">
    <source>
        <dbReference type="Google" id="ProtNLM"/>
    </source>
</evidence>